<evidence type="ECO:0000313" key="4">
    <source>
        <dbReference type="Proteomes" id="UP000507470"/>
    </source>
</evidence>
<name>A0A6J8CRR9_MYTCO</name>
<reference evidence="3 4" key="1">
    <citation type="submission" date="2020-06" db="EMBL/GenBank/DDBJ databases">
        <authorList>
            <person name="Li R."/>
            <person name="Bekaert M."/>
        </authorList>
    </citation>
    <scope>NUCLEOTIDE SEQUENCE [LARGE SCALE GENOMIC DNA]</scope>
    <source>
        <strain evidence="4">wild</strain>
    </source>
</reference>
<accession>A0A6J8CRR9</accession>
<dbReference type="Proteomes" id="UP000507470">
    <property type="component" value="Unassembled WGS sequence"/>
</dbReference>
<dbReference type="EMBL" id="CACVKT020005897">
    <property type="protein sequence ID" value="CAC5398471.1"/>
    <property type="molecule type" value="Genomic_DNA"/>
</dbReference>
<evidence type="ECO:0000256" key="1">
    <source>
        <dbReference type="SAM" id="SignalP"/>
    </source>
</evidence>
<dbReference type="OrthoDB" id="6151413at2759"/>
<dbReference type="Gene3D" id="3.10.100.10">
    <property type="entry name" value="Mannose-Binding Protein A, subunit A"/>
    <property type="match status" value="1"/>
</dbReference>
<dbReference type="CDD" id="cd00037">
    <property type="entry name" value="CLECT"/>
    <property type="match status" value="1"/>
</dbReference>
<feature type="domain" description="C-type lectin" evidence="2">
    <location>
        <begin position="115"/>
        <end position="237"/>
    </location>
</feature>
<dbReference type="SMART" id="SM00034">
    <property type="entry name" value="CLECT"/>
    <property type="match status" value="1"/>
</dbReference>
<protein>
    <submittedName>
        <fullName evidence="3">MRC</fullName>
    </submittedName>
</protein>
<dbReference type="Pfam" id="PF00059">
    <property type="entry name" value="Lectin_C"/>
    <property type="match status" value="1"/>
</dbReference>
<dbReference type="InterPro" id="IPR001304">
    <property type="entry name" value="C-type_lectin-like"/>
</dbReference>
<dbReference type="PROSITE" id="PS50041">
    <property type="entry name" value="C_TYPE_LECTIN_2"/>
    <property type="match status" value="1"/>
</dbReference>
<keyword evidence="4" id="KW-1185">Reference proteome</keyword>
<sequence length="241" mass="28228">MLLLQFVLLYLFSPHCIDATFHDIEQQFRFVQGSANIQVAKFLEEEFIQNITVRSRIQCYLECTLDNDCLSLAYRNGVCETFATYSEMILPVSGVHYLLYREWCDVHNGFIYIRHINTCYKVVHDTMVCELAMATCSQYGANLIEINNHEKQLFFEEQFLRDESMNGTFISGSFFSGTWWLQSDGKPFQYTNWDIFDSANIQPNNFGNPGDCLAMEDAYWYLWHDVNSNYQLQVICEMTII</sequence>
<feature type="chain" id="PRO_5026779093" evidence="1">
    <location>
        <begin position="20"/>
        <end position="241"/>
    </location>
</feature>
<evidence type="ECO:0000313" key="3">
    <source>
        <dbReference type="EMBL" id="CAC5398471.1"/>
    </source>
</evidence>
<dbReference type="PANTHER" id="PTHR22803">
    <property type="entry name" value="MANNOSE, PHOSPHOLIPASE, LECTIN RECEPTOR RELATED"/>
    <property type="match status" value="1"/>
</dbReference>
<dbReference type="InterPro" id="IPR016187">
    <property type="entry name" value="CTDL_fold"/>
</dbReference>
<dbReference type="AlphaFoldDB" id="A0A6J8CRR9"/>
<gene>
    <name evidence="3" type="ORF">MCOR_32839</name>
</gene>
<dbReference type="InterPro" id="IPR050111">
    <property type="entry name" value="C-type_lectin/snaclec_domain"/>
</dbReference>
<organism evidence="3 4">
    <name type="scientific">Mytilus coruscus</name>
    <name type="common">Sea mussel</name>
    <dbReference type="NCBI Taxonomy" id="42192"/>
    <lineage>
        <taxon>Eukaryota</taxon>
        <taxon>Metazoa</taxon>
        <taxon>Spiralia</taxon>
        <taxon>Lophotrochozoa</taxon>
        <taxon>Mollusca</taxon>
        <taxon>Bivalvia</taxon>
        <taxon>Autobranchia</taxon>
        <taxon>Pteriomorphia</taxon>
        <taxon>Mytilida</taxon>
        <taxon>Mytiloidea</taxon>
        <taxon>Mytilidae</taxon>
        <taxon>Mytilinae</taxon>
        <taxon>Mytilus</taxon>
    </lineage>
</organism>
<dbReference type="SUPFAM" id="SSF56436">
    <property type="entry name" value="C-type lectin-like"/>
    <property type="match status" value="1"/>
</dbReference>
<dbReference type="InterPro" id="IPR016186">
    <property type="entry name" value="C-type_lectin-like/link_sf"/>
</dbReference>
<evidence type="ECO:0000259" key="2">
    <source>
        <dbReference type="PROSITE" id="PS50041"/>
    </source>
</evidence>
<proteinExistence type="predicted"/>
<keyword evidence="1" id="KW-0732">Signal</keyword>
<feature type="signal peptide" evidence="1">
    <location>
        <begin position="1"/>
        <end position="19"/>
    </location>
</feature>